<dbReference type="SFLD" id="SFLDG01067">
    <property type="entry name" value="SPASM/twitch_domain_containing"/>
    <property type="match status" value="1"/>
</dbReference>
<dbReference type="UniPathway" id="UPA00782"/>
<dbReference type="NCBIfam" id="TIGR04085">
    <property type="entry name" value="rSAM_more_4Fe4S"/>
    <property type="match status" value="1"/>
</dbReference>
<dbReference type="GO" id="GO:0051536">
    <property type="term" value="F:iron-sulfur cluster binding"/>
    <property type="evidence" value="ECO:0007669"/>
    <property type="project" value="UniProtKB-KW"/>
</dbReference>
<dbReference type="AlphaFoldDB" id="A0A1Y1RYD9"/>
<comment type="cofactor">
    <cofactor evidence="1">
        <name>[4Fe-4S] cluster</name>
        <dbReference type="ChEBI" id="CHEBI:49883"/>
    </cofactor>
</comment>
<dbReference type="InterPro" id="IPR023885">
    <property type="entry name" value="4Fe4S-binding_SPASM_dom"/>
</dbReference>
<reference evidence="8 9" key="1">
    <citation type="submission" date="2017-03" db="EMBL/GenBank/DDBJ databases">
        <title>Draft Genome sequence of Marispirochaeta sp. strain JC444.</title>
        <authorList>
            <person name="Shivani Y."/>
            <person name="Subhash Y."/>
            <person name="Sasikala C."/>
            <person name="Ramana C."/>
        </authorList>
    </citation>
    <scope>NUCLEOTIDE SEQUENCE [LARGE SCALE GENOMIC DNA]</scope>
    <source>
        <strain evidence="8 9">JC444</strain>
    </source>
</reference>
<comment type="similarity">
    <text evidence="6">Belongs to the radical SAM superfamily. Anaerobic sulfatase-maturating enzyme family.</text>
</comment>
<evidence type="ECO:0000313" key="8">
    <source>
        <dbReference type="EMBL" id="ORC35402.1"/>
    </source>
</evidence>
<keyword evidence="3" id="KW-0479">Metal-binding</keyword>
<evidence type="ECO:0000313" key="9">
    <source>
        <dbReference type="Proteomes" id="UP000192343"/>
    </source>
</evidence>
<proteinExistence type="inferred from homology"/>
<dbReference type="InterPro" id="IPR007197">
    <property type="entry name" value="rSAM"/>
</dbReference>
<dbReference type="SFLD" id="SFLDG01386">
    <property type="entry name" value="main_SPASM_domain-containing"/>
    <property type="match status" value="1"/>
</dbReference>
<dbReference type="CDD" id="cd01335">
    <property type="entry name" value="Radical_SAM"/>
    <property type="match status" value="1"/>
</dbReference>
<dbReference type="EMBL" id="MWQY01000009">
    <property type="protein sequence ID" value="ORC35402.1"/>
    <property type="molecule type" value="Genomic_DNA"/>
</dbReference>
<keyword evidence="5" id="KW-0411">Iron-sulfur</keyword>
<organism evidence="8 9">
    <name type="scientific">Marispirochaeta aestuarii</name>
    <dbReference type="NCBI Taxonomy" id="1963862"/>
    <lineage>
        <taxon>Bacteria</taxon>
        <taxon>Pseudomonadati</taxon>
        <taxon>Spirochaetota</taxon>
        <taxon>Spirochaetia</taxon>
        <taxon>Spirochaetales</taxon>
        <taxon>Spirochaetaceae</taxon>
        <taxon>Marispirochaeta</taxon>
    </lineage>
</organism>
<keyword evidence="9" id="KW-1185">Reference proteome</keyword>
<evidence type="ECO:0000256" key="2">
    <source>
        <dbReference type="ARBA" id="ARBA00022691"/>
    </source>
</evidence>
<dbReference type="SUPFAM" id="SSF102114">
    <property type="entry name" value="Radical SAM enzymes"/>
    <property type="match status" value="1"/>
</dbReference>
<dbReference type="PANTHER" id="PTHR43273:SF3">
    <property type="entry name" value="ANAEROBIC SULFATASE-MATURATING ENZYME HOMOLOG ASLB-RELATED"/>
    <property type="match status" value="1"/>
</dbReference>
<dbReference type="SFLD" id="SFLDS00029">
    <property type="entry name" value="Radical_SAM"/>
    <property type="match status" value="1"/>
</dbReference>
<comment type="caution">
    <text evidence="8">The sequence shown here is derived from an EMBL/GenBank/DDBJ whole genome shotgun (WGS) entry which is preliminary data.</text>
</comment>
<evidence type="ECO:0000256" key="1">
    <source>
        <dbReference type="ARBA" id="ARBA00001966"/>
    </source>
</evidence>
<evidence type="ECO:0000256" key="4">
    <source>
        <dbReference type="ARBA" id="ARBA00023004"/>
    </source>
</evidence>
<dbReference type="GO" id="GO:0046872">
    <property type="term" value="F:metal ion binding"/>
    <property type="evidence" value="ECO:0007669"/>
    <property type="project" value="UniProtKB-KW"/>
</dbReference>
<dbReference type="InterPro" id="IPR013785">
    <property type="entry name" value="Aldolase_TIM"/>
</dbReference>
<dbReference type="InterPro" id="IPR023867">
    <property type="entry name" value="Sulphatase_maturase_rSAM"/>
</dbReference>
<keyword evidence="2" id="KW-0949">S-adenosyl-L-methionine</keyword>
<name>A0A1Y1RYD9_9SPIO</name>
<feature type="domain" description="Radical SAM core" evidence="7">
    <location>
        <begin position="78"/>
        <end position="302"/>
    </location>
</feature>
<dbReference type="OrthoDB" id="9808591at2"/>
<dbReference type="Proteomes" id="UP000192343">
    <property type="component" value="Unassembled WGS sequence"/>
</dbReference>
<protein>
    <recommendedName>
        <fullName evidence="7">Radical SAM core domain-containing protein</fullName>
    </recommendedName>
</protein>
<evidence type="ECO:0000256" key="5">
    <source>
        <dbReference type="ARBA" id="ARBA00023014"/>
    </source>
</evidence>
<keyword evidence="4" id="KW-0408">Iron</keyword>
<evidence type="ECO:0000256" key="6">
    <source>
        <dbReference type="ARBA" id="ARBA00023601"/>
    </source>
</evidence>
<evidence type="ECO:0000259" key="7">
    <source>
        <dbReference type="PROSITE" id="PS51918"/>
    </source>
</evidence>
<dbReference type="STRING" id="1963862.B4O97_09530"/>
<sequence length="438" mass="49442">MTRSKHNIFRKLKDSDNYILLNPLSKQADILSPELAREYEKGNIADPTEFIEKGYLSDEGEENRRYRNAYLSFIEAREAEEVQVFFVPTYACNFACSYCYQESYDHANDSRNPELTDAFFRWLDTELAGRKKYITVFGGEPLLPSSASRNVLERILTKAADRKLSVAVVTNGYELENYIPLLSSASIREVQVTLDGVGVVHDRRRPLHGGGATFDRIVRGIDAALAAGIPINLRAVVDRENLPHLPELARFAIARGWTGNPLFKTQLGRNYELHTCQIDQKKLYSRISLYEELYALIKENPEFLEFHRPAYSVTKFLFEHGELPDPLFDSCPGTKTEWALDYTGKVYACTATVGKKGEELGTFYPEISRRDEAIEEWEDRDVTSIPECANCNLQLTCGGGCAAVAKNTKGKILSPDCRPTDKLLSMGIPLYFTIPGDK</sequence>
<dbReference type="GO" id="GO:0016491">
    <property type="term" value="F:oxidoreductase activity"/>
    <property type="evidence" value="ECO:0007669"/>
    <property type="project" value="InterPro"/>
</dbReference>
<dbReference type="RefSeq" id="WP_083050358.1">
    <property type="nucleotide sequence ID" value="NZ_MWQY01000009.1"/>
</dbReference>
<dbReference type="PROSITE" id="PS51918">
    <property type="entry name" value="RADICAL_SAM"/>
    <property type="match status" value="1"/>
</dbReference>
<dbReference type="Gene3D" id="3.20.20.70">
    <property type="entry name" value="Aldolase class I"/>
    <property type="match status" value="1"/>
</dbReference>
<evidence type="ECO:0000256" key="3">
    <source>
        <dbReference type="ARBA" id="ARBA00022723"/>
    </source>
</evidence>
<gene>
    <name evidence="8" type="ORF">B4O97_09530</name>
</gene>
<dbReference type="InterPro" id="IPR058240">
    <property type="entry name" value="rSAM_sf"/>
</dbReference>
<accession>A0A1Y1RYD9</accession>
<dbReference type="SFLD" id="SFLDG01384">
    <property type="entry name" value="thioether_bond_formation_requi"/>
    <property type="match status" value="1"/>
</dbReference>
<dbReference type="PANTHER" id="PTHR43273">
    <property type="entry name" value="ANAEROBIC SULFATASE-MATURATING ENZYME HOMOLOG ASLB-RELATED"/>
    <property type="match status" value="1"/>
</dbReference>
<dbReference type="Pfam" id="PF04055">
    <property type="entry name" value="Radical_SAM"/>
    <property type="match status" value="1"/>
</dbReference>